<accession>A0A387G9F7</accession>
<evidence type="ECO:0000256" key="1">
    <source>
        <dbReference type="SAM" id="Phobius"/>
    </source>
</evidence>
<dbReference type="KEGG" id="rjg:CCGE525_37635"/>
<keyword evidence="1" id="KW-1133">Transmembrane helix</keyword>
<keyword evidence="2" id="KW-0614">Plasmid</keyword>
<name>A0A387G9F7_9HYPH</name>
<organism evidence="2 3">
    <name type="scientific">Rhizobium jaguaris</name>
    <dbReference type="NCBI Taxonomy" id="1312183"/>
    <lineage>
        <taxon>Bacteria</taxon>
        <taxon>Pseudomonadati</taxon>
        <taxon>Pseudomonadota</taxon>
        <taxon>Alphaproteobacteria</taxon>
        <taxon>Hyphomicrobiales</taxon>
        <taxon>Rhizobiaceae</taxon>
        <taxon>Rhizobium/Agrobacterium group</taxon>
        <taxon>Rhizobium</taxon>
    </lineage>
</organism>
<dbReference type="EMBL" id="CP032697">
    <property type="protein sequence ID" value="AYG64451.1"/>
    <property type="molecule type" value="Genomic_DNA"/>
</dbReference>
<evidence type="ECO:0000313" key="3">
    <source>
        <dbReference type="Proteomes" id="UP000282195"/>
    </source>
</evidence>
<evidence type="ECO:0000313" key="2">
    <source>
        <dbReference type="EMBL" id="AYG64451.1"/>
    </source>
</evidence>
<dbReference type="AlphaFoldDB" id="A0A387G9F7"/>
<sequence length="68" mass="7611">MAKESVGERSDKQEDRHALAAQASFRHVRKIACRIRFRINDKWSLASLLVFLNGPTFAHAILTTADGS</sequence>
<keyword evidence="3" id="KW-1185">Reference proteome</keyword>
<geneLocation type="plasmid" evidence="3">
    <name>prccge525a</name>
</geneLocation>
<proteinExistence type="predicted"/>
<gene>
    <name evidence="2" type="ORF">CCGE525_37635</name>
</gene>
<feature type="transmembrane region" description="Helical" evidence="1">
    <location>
        <begin position="43"/>
        <end position="62"/>
    </location>
</feature>
<protein>
    <submittedName>
        <fullName evidence="2">Uncharacterized protein</fullName>
    </submittedName>
</protein>
<keyword evidence="1" id="KW-0812">Transmembrane</keyword>
<dbReference type="Proteomes" id="UP000282195">
    <property type="component" value="Plasmid pRCCGE525a"/>
</dbReference>
<keyword evidence="1" id="KW-0472">Membrane</keyword>
<reference evidence="2 3" key="1">
    <citation type="submission" date="2018-10" db="EMBL/GenBank/DDBJ databases">
        <title>Rhizobium etli, R. leguminosarum and a new Rhizobium genospecies from Phaseolus dumosus.</title>
        <authorList>
            <person name="Ramirez-Puebla S.T."/>
            <person name="Rogel-Hernandez M.A."/>
            <person name="Guerrero G."/>
            <person name="Ormeno-Orrillo E."/>
            <person name="Martinez-Romero J.C."/>
            <person name="Negrete-Yankelevich S."/>
            <person name="Martinez-Romero E."/>
        </authorList>
    </citation>
    <scope>NUCLEOTIDE SEQUENCE [LARGE SCALE GENOMIC DNA]</scope>
    <source>
        <strain evidence="2 3">CCGE525</strain>
        <plasmid evidence="3">prccge525a</plasmid>
    </source>
</reference>